<dbReference type="PANTHER" id="PTHR45939:SF1">
    <property type="entry name" value="MITOCHONDRIAL THIAMINE PYROPHOSPHATE CARRIER 1-RELATED"/>
    <property type="match status" value="1"/>
</dbReference>
<feature type="repeat" description="Solcar" evidence="9">
    <location>
        <begin position="219"/>
        <end position="356"/>
    </location>
</feature>
<keyword evidence="7" id="KW-0496">Mitochondrion</keyword>
<dbReference type="Pfam" id="PF00153">
    <property type="entry name" value="Mito_carr"/>
    <property type="match status" value="4"/>
</dbReference>
<keyword evidence="8 9" id="KW-0472">Membrane</keyword>
<feature type="compositionally biased region" description="Acidic residues" evidence="11">
    <location>
        <begin position="258"/>
        <end position="270"/>
    </location>
</feature>
<keyword evidence="5" id="KW-0677">Repeat</keyword>
<dbReference type="InterPro" id="IPR002067">
    <property type="entry name" value="MCP"/>
</dbReference>
<comment type="subcellular location">
    <subcellularLocation>
        <location evidence="1">Mitochondrion membrane</location>
        <topology evidence="1">Multi-pass membrane protein</topology>
    </subcellularLocation>
</comment>
<dbReference type="GO" id="GO:0031966">
    <property type="term" value="C:mitochondrial membrane"/>
    <property type="evidence" value="ECO:0007669"/>
    <property type="project" value="UniProtKB-SubCell"/>
</dbReference>
<dbReference type="PANTHER" id="PTHR45939">
    <property type="entry name" value="PEROXISOMAL MEMBRANE PROTEIN PMP34-RELATED"/>
    <property type="match status" value="1"/>
</dbReference>
<dbReference type="EMBL" id="CAJMWW010000067">
    <property type="protein sequence ID" value="CAE6413726.1"/>
    <property type="molecule type" value="Genomic_DNA"/>
</dbReference>
<name>A0A8H3ABT1_9AGAM</name>
<gene>
    <name evidence="13" type="ORF">RDB_LOCUS26832</name>
</gene>
<protein>
    <recommendedName>
        <fullName evidence="15">Peroxisomal adenine nucleotide transporter 1</fullName>
    </recommendedName>
</protein>
<dbReference type="InterPro" id="IPR018108">
    <property type="entry name" value="MCP_transmembrane"/>
</dbReference>
<organism evidence="13 14">
    <name type="scientific">Rhizoctonia solani</name>
    <dbReference type="NCBI Taxonomy" id="456999"/>
    <lineage>
        <taxon>Eukaryota</taxon>
        <taxon>Fungi</taxon>
        <taxon>Dikarya</taxon>
        <taxon>Basidiomycota</taxon>
        <taxon>Agaricomycotina</taxon>
        <taxon>Agaricomycetes</taxon>
        <taxon>Cantharellales</taxon>
        <taxon>Ceratobasidiaceae</taxon>
        <taxon>Rhizoctonia</taxon>
    </lineage>
</organism>
<comment type="caution">
    <text evidence="13">The sequence shown here is derived from an EMBL/GenBank/DDBJ whole genome shotgun (WGS) entry which is preliminary data.</text>
</comment>
<feature type="transmembrane region" description="Helical" evidence="12">
    <location>
        <begin position="74"/>
        <end position="96"/>
    </location>
</feature>
<evidence type="ECO:0000256" key="12">
    <source>
        <dbReference type="SAM" id="Phobius"/>
    </source>
</evidence>
<proteinExistence type="inferred from homology"/>
<feature type="repeat" description="Solcar" evidence="9">
    <location>
        <begin position="120"/>
        <end position="209"/>
    </location>
</feature>
<sequence>MAQQQLTPFGHALAGALGGVFSNAVVYPLDTAKTRIQATGASEKDKKGKGRDGSDRLSIIPLLMRILKEEGVKGYYGGFGASMANTFFMQYAYFFFYSFVRTTYMKRITRNQPPGKVQQLSTSIELLLGAVAGALAQIFTLPVSVIATRQQIGKSKGPARAESSSFINVGREIVKEDGVAGLWAGIKPSMVLTINPAITYGAFERVKSIILASTSSSKLTPGKAFLVGALSKTLATVVTYPYIMAKVRLQAGSALGSELDDSNSESESELSEIRGAEEGSLQASYAEVTKSGYNATQVPRPSRKTARPEKSAVRLLTKVLREDGVFGWYQGMSAQITKAVLAQALLFMLKDQFERYALVIMLFIRKLRSPKP</sequence>
<evidence type="ECO:0000256" key="6">
    <source>
        <dbReference type="ARBA" id="ARBA00022989"/>
    </source>
</evidence>
<keyword evidence="6 12" id="KW-1133">Transmembrane helix</keyword>
<feature type="region of interest" description="Disordered" evidence="11">
    <location>
        <begin position="257"/>
        <end position="279"/>
    </location>
</feature>
<dbReference type="SUPFAM" id="SSF103506">
    <property type="entry name" value="Mitochondrial carrier"/>
    <property type="match status" value="1"/>
</dbReference>
<evidence type="ECO:0000313" key="14">
    <source>
        <dbReference type="Proteomes" id="UP000663841"/>
    </source>
</evidence>
<evidence type="ECO:0000256" key="9">
    <source>
        <dbReference type="PROSITE-ProRule" id="PRU00282"/>
    </source>
</evidence>
<evidence type="ECO:0000256" key="1">
    <source>
        <dbReference type="ARBA" id="ARBA00004225"/>
    </source>
</evidence>
<evidence type="ECO:0000256" key="7">
    <source>
        <dbReference type="ARBA" id="ARBA00023128"/>
    </source>
</evidence>
<evidence type="ECO:0000256" key="8">
    <source>
        <dbReference type="ARBA" id="ARBA00023136"/>
    </source>
</evidence>
<dbReference type="PROSITE" id="PS50920">
    <property type="entry name" value="SOLCAR"/>
    <property type="match status" value="3"/>
</dbReference>
<keyword evidence="4 9" id="KW-0812">Transmembrane</keyword>
<evidence type="ECO:0000256" key="4">
    <source>
        <dbReference type="ARBA" id="ARBA00022692"/>
    </source>
</evidence>
<feature type="transmembrane region" description="Helical" evidence="12">
    <location>
        <begin position="126"/>
        <end position="147"/>
    </location>
</feature>
<dbReference type="PRINTS" id="PR00926">
    <property type="entry name" value="MITOCARRIER"/>
</dbReference>
<feature type="repeat" description="Solcar" evidence="9">
    <location>
        <begin position="6"/>
        <end position="103"/>
    </location>
</feature>
<accession>A0A8H3ABT1</accession>
<dbReference type="AlphaFoldDB" id="A0A8H3ABT1"/>
<dbReference type="GO" id="GO:0015217">
    <property type="term" value="F:ADP transmembrane transporter activity"/>
    <property type="evidence" value="ECO:0007669"/>
    <property type="project" value="TreeGrafter"/>
</dbReference>
<dbReference type="InterPro" id="IPR052217">
    <property type="entry name" value="Mito/Peroxisomal_Carrier"/>
</dbReference>
<evidence type="ECO:0000313" key="13">
    <source>
        <dbReference type="EMBL" id="CAE6413726.1"/>
    </source>
</evidence>
<dbReference type="Gene3D" id="1.50.40.10">
    <property type="entry name" value="Mitochondrial carrier domain"/>
    <property type="match status" value="1"/>
</dbReference>
<evidence type="ECO:0000256" key="2">
    <source>
        <dbReference type="ARBA" id="ARBA00006375"/>
    </source>
</evidence>
<evidence type="ECO:0000256" key="10">
    <source>
        <dbReference type="RuleBase" id="RU000488"/>
    </source>
</evidence>
<evidence type="ECO:0000256" key="11">
    <source>
        <dbReference type="SAM" id="MobiDB-lite"/>
    </source>
</evidence>
<reference evidence="13" key="1">
    <citation type="submission" date="2021-01" db="EMBL/GenBank/DDBJ databases">
        <authorList>
            <person name="Kaushik A."/>
        </authorList>
    </citation>
    <scope>NUCLEOTIDE SEQUENCE</scope>
    <source>
        <strain evidence="13">AG3-T5</strain>
    </source>
</reference>
<dbReference type="InterPro" id="IPR023395">
    <property type="entry name" value="MCP_dom_sf"/>
</dbReference>
<comment type="similarity">
    <text evidence="2 10">Belongs to the mitochondrial carrier (TC 2.A.29) family.</text>
</comment>
<keyword evidence="3 10" id="KW-0813">Transport</keyword>
<dbReference type="Proteomes" id="UP000663841">
    <property type="component" value="Unassembled WGS sequence"/>
</dbReference>
<evidence type="ECO:0008006" key="15">
    <source>
        <dbReference type="Google" id="ProtNLM"/>
    </source>
</evidence>
<evidence type="ECO:0000256" key="3">
    <source>
        <dbReference type="ARBA" id="ARBA00022448"/>
    </source>
</evidence>
<evidence type="ECO:0000256" key="5">
    <source>
        <dbReference type="ARBA" id="ARBA00022737"/>
    </source>
</evidence>